<evidence type="ECO:0000313" key="2">
    <source>
        <dbReference type="EMBL" id="CCC39089.1"/>
    </source>
</evidence>
<proteinExistence type="predicted"/>
<sequence>MDDAVRVRDAAREAVMDIEPGPLRTALHTRLTDTAMTPAVLTLASARALSSSDESGDTDDMQDKGKDQDRDGPPISDGAGNASGGTHGHIPESGVNDSEVHSHDPNAESSGNLNKESADESSGHRRLTQQTDAAENVHRLSLVDRAAGVQLIYEGLRLTRTLADTEPWVGSTTAKTGIKKDIDADLEVLAADVFVSRGFALLARTDAAGRAVGVVRAFGQDQTLQRIKDDENTTYDGNLEADIFALAVAVGASAVGKTATQAVLEYASELSHSYTGTRTGTGTGTIDQGLPPEEIISETVKERIHMLNTTNQEKDNPMPSSTTDQY</sequence>
<dbReference type="GeneID" id="12445732"/>
<dbReference type="RefSeq" id="WP_014555028.1">
    <property type="nucleotide sequence ID" value="NC_017459.1"/>
</dbReference>
<dbReference type="OrthoDB" id="312988at2157"/>
<organism evidence="2 3">
    <name type="scientific">Haloquadratum walsbyi (strain DSM 16854 / JCM 12705 / C23)</name>
    <dbReference type="NCBI Taxonomy" id="768065"/>
    <lineage>
        <taxon>Archaea</taxon>
        <taxon>Methanobacteriati</taxon>
        <taxon>Methanobacteriota</taxon>
        <taxon>Stenosarchaea group</taxon>
        <taxon>Halobacteria</taxon>
        <taxon>Halobacteriales</taxon>
        <taxon>Haloferacaceae</taxon>
        <taxon>Haloquadratum</taxon>
    </lineage>
</organism>
<dbReference type="Pfam" id="PF23426">
    <property type="entry name" value="DUF7114"/>
    <property type="match status" value="2"/>
</dbReference>
<feature type="compositionally biased region" description="Basic and acidic residues" evidence="1">
    <location>
        <begin position="61"/>
        <end position="72"/>
    </location>
</feature>
<protein>
    <submittedName>
        <fullName evidence="2">Uncharacterized protein</fullName>
    </submittedName>
</protein>
<dbReference type="Proteomes" id="UP000007954">
    <property type="component" value="Chromosome"/>
</dbReference>
<dbReference type="InterPro" id="IPR055538">
    <property type="entry name" value="DUF7114"/>
</dbReference>
<dbReference type="EMBL" id="FR746099">
    <property type="protein sequence ID" value="CCC39089.1"/>
    <property type="molecule type" value="Genomic_DNA"/>
</dbReference>
<evidence type="ECO:0000256" key="1">
    <source>
        <dbReference type="SAM" id="MobiDB-lite"/>
    </source>
</evidence>
<dbReference type="HOGENOM" id="CLU_066582_0_0_2"/>
<name>G0LG69_HALWC</name>
<accession>G0LG69</accession>
<evidence type="ECO:0000313" key="3">
    <source>
        <dbReference type="Proteomes" id="UP000007954"/>
    </source>
</evidence>
<reference evidence="2 3" key="1">
    <citation type="journal article" date="2011" name="PLoS ONE">
        <title>Haloquadratum walsbyi: limited diversity in a global pond.</title>
        <authorList>
            <person name="Dyall-Smith M."/>
            <person name="Pfeiffer F."/>
            <person name="Klee K."/>
            <person name="Palm P."/>
            <person name="Gross K."/>
            <person name="Schuster S.C."/>
            <person name="Rampp M."/>
            <person name="Oesterhelt D."/>
        </authorList>
    </citation>
    <scope>NUCLEOTIDE SEQUENCE [LARGE SCALE GENOMIC DNA]</scope>
    <source>
        <strain evidence="3">DSM 16854 / JCM 12705 / C23</strain>
    </source>
</reference>
<gene>
    <name evidence="2" type="ordered locus">Hqrw_1119</name>
</gene>
<feature type="region of interest" description="Disordered" evidence="1">
    <location>
        <begin position="46"/>
        <end position="133"/>
    </location>
</feature>
<dbReference type="AlphaFoldDB" id="G0LG69"/>
<dbReference type="KEGG" id="hwc:Hqrw_1119"/>